<gene>
    <name evidence="2" type="ORF">PoB_007639800</name>
</gene>
<feature type="compositionally biased region" description="Basic and acidic residues" evidence="1">
    <location>
        <begin position="1"/>
        <end position="17"/>
    </location>
</feature>
<keyword evidence="3" id="KW-1185">Reference proteome</keyword>
<proteinExistence type="predicted"/>
<protein>
    <submittedName>
        <fullName evidence="2">Uncharacterized protein</fullName>
    </submittedName>
</protein>
<organism evidence="2 3">
    <name type="scientific">Plakobranchus ocellatus</name>
    <dbReference type="NCBI Taxonomy" id="259542"/>
    <lineage>
        <taxon>Eukaryota</taxon>
        <taxon>Metazoa</taxon>
        <taxon>Spiralia</taxon>
        <taxon>Lophotrochozoa</taxon>
        <taxon>Mollusca</taxon>
        <taxon>Gastropoda</taxon>
        <taxon>Heterobranchia</taxon>
        <taxon>Euthyneura</taxon>
        <taxon>Panpulmonata</taxon>
        <taxon>Sacoglossa</taxon>
        <taxon>Placobranchoidea</taxon>
        <taxon>Plakobranchidae</taxon>
        <taxon>Plakobranchus</taxon>
    </lineage>
</organism>
<evidence type="ECO:0000313" key="3">
    <source>
        <dbReference type="Proteomes" id="UP000735302"/>
    </source>
</evidence>
<comment type="caution">
    <text evidence="2">The sequence shown here is derived from an EMBL/GenBank/DDBJ whole genome shotgun (WGS) entry which is preliminary data.</text>
</comment>
<feature type="region of interest" description="Disordered" evidence="1">
    <location>
        <begin position="52"/>
        <end position="75"/>
    </location>
</feature>
<reference evidence="2 3" key="1">
    <citation type="journal article" date="2021" name="Elife">
        <title>Chloroplast acquisition without the gene transfer in kleptoplastic sea slugs, Plakobranchus ocellatus.</title>
        <authorList>
            <person name="Maeda T."/>
            <person name="Takahashi S."/>
            <person name="Yoshida T."/>
            <person name="Shimamura S."/>
            <person name="Takaki Y."/>
            <person name="Nagai Y."/>
            <person name="Toyoda A."/>
            <person name="Suzuki Y."/>
            <person name="Arimoto A."/>
            <person name="Ishii H."/>
            <person name="Satoh N."/>
            <person name="Nishiyama T."/>
            <person name="Hasebe M."/>
            <person name="Maruyama T."/>
            <person name="Minagawa J."/>
            <person name="Obokata J."/>
            <person name="Shigenobu S."/>
        </authorList>
    </citation>
    <scope>NUCLEOTIDE SEQUENCE [LARGE SCALE GENOMIC DNA]</scope>
</reference>
<dbReference type="AlphaFoldDB" id="A0AAV4E034"/>
<name>A0AAV4E034_9GAST</name>
<accession>A0AAV4E034</accession>
<dbReference type="EMBL" id="BLXT01008548">
    <property type="protein sequence ID" value="GFO49893.1"/>
    <property type="molecule type" value="Genomic_DNA"/>
</dbReference>
<evidence type="ECO:0000313" key="2">
    <source>
        <dbReference type="EMBL" id="GFO49893.1"/>
    </source>
</evidence>
<dbReference type="Proteomes" id="UP000735302">
    <property type="component" value="Unassembled WGS sequence"/>
</dbReference>
<feature type="region of interest" description="Disordered" evidence="1">
    <location>
        <begin position="1"/>
        <end position="36"/>
    </location>
</feature>
<sequence>MSKRHGNYEKRKKEFNKNDPSLSFRSQETKKISHCTDQSNLGPGTCLCQVPKPPAQPGLTRANRRVPSSTGQAMGREKLLAKPYRRKEKPVCLKCPLPSDG</sequence>
<evidence type="ECO:0000256" key="1">
    <source>
        <dbReference type="SAM" id="MobiDB-lite"/>
    </source>
</evidence>